<comment type="caution">
    <text evidence="2">The sequence shown here is derived from an EMBL/GenBank/DDBJ whole genome shotgun (WGS) entry which is preliminary data.</text>
</comment>
<feature type="region of interest" description="Disordered" evidence="1">
    <location>
        <begin position="41"/>
        <end position="63"/>
    </location>
</feature>
<reference evidence="2" key="1">
    <citation type="journal article" date="2021" name="Nat. Commun.">
        <title>Genetic determinants of endophytism in the Arabidopsis root mycobiome.</title>
        <authorList>
            <person name="Mesny F."/>
            <person name="Miyauchi S."/>
            <person name="Thiergart T."/>
            <person name="Pickel B."/>
            <person name="Atanasova L."/>
            <person name="Karlsson M."/>
            <person name="Huettel B."/>
            <person name="Barry K.W."/>
            <person name="Haridas S."/>
            <person name="Chen C."/>
            <person name="Bauer D."/>
            <person name="Andreopoulos W."/>
            <person name="Pangilinan J."/>
            <person name="LaButti K."/>
            <person name="Riley R."/>
            <person name="Lipzen A."/>
            <person name="Clum A."/>
            <person name="Drula E."/>
            <person name="Henrissat B."/>
            <person name="Kohler A."/>
            <person name="Grigoriev I.V."/>
            <person name="Martin F.M."/>
            <person name="Hacquard S."/>
        </authorList>
    </citation>
    <scope>NUCLEOTIDE SEQUENCE</scope>
    <source>
        <strain evidence="2">MPI-SDFR-AT-0117</strain>
    </source>
</reference>
<sequence length="204" mass="22400">MQAKAHEVDVHAKDTNSLRVGKSAPFLRDYIVLWTRVSKTRRRSRSSAPGRRPGPSPTAGDVQPSMELVLTYCRPASTGPSFPKRMLGRIVGWESQNDGHGPHGSAGTLCGQSPRPDVDHLLWNASQRDHMLAVAPKTFKKGKNIAGWVNHAGCIRGLDITSSPTCHWITPISLRSPPTTAAWHTKRASGRLINSNHVQLWLPL</sequence>
<protein>
    <submittedName>
        <fullName evidence="2">Uncharacterized protein</fullName>
    </submittedName>
</protein>
<evidence type="ECO:0000313" key="3">
    <source>
        <dbReference type="Proteomes" id="UP000770015"/>
    </source>
</evidence>
<dbReference type="Proteomes" id="UP000770015">
    <property type="component" value="Unassembled WGS sequence"/>
</dbReference>
<accession>A0A9P9AAW7</accession>
<proteinExistence type="predicted"/>
<feature type="compositionally biased region" description="Low complexity" evidence="1">
    <location>
        <begin position="46"/>
        <end position="59"/>
    </location>
</feature>
<evidence type="ECO:0000256" key="1">
    <source>
        <dbReference type="SAM" id="MobiDB-lite"/>
    </source>
</evidence>
<keyword evidence="3" id="KW-1185">Reference proteome</keyword>
<evidence type="ECO:0000313" key="2">
    <source>
        <dbReference type="EMBL" id="KAH6687173.1"/>
    </source>
</evidence>
<dbReference type="AlphaFoldDB" id="A0A9P9AAW7"/>
<name>A0A9P9AAW7_9PEZI</name>
<gene>
    <name evidence="2" type="ORF">F5X68DRAFT_8828</name>
</gene>
<organism evidence="2 3">
    <name type="scientific">Plectosphaerella plurivora</name>
    <dbReference type="NCBI Taxonomy" id="936078"/>
    <lineage>
        <taxon>Eukaryota</taxon>
        <taxon>Fungi</taxon>
        <taxon>Dikarya</taxon>
        <taxon>Ascomycota</taxon>
        <taxon>Pezizomycotina</taxon>
        <taxon>Sordariomycetes</taxon>
        <taxon>Hypocreomycetidae</taxon>
        <taxon>Glomerellales</taxon>
        <taxon>Plectosphaerellaceae</taxon>
        <taxon>Plectosphaerella</taxon>
    </lineage>
</organism>
<dbReference type="EMBL" id="JAGSXJ010000011">
    <property type="protein sequence ID" value="KAH6687173.1"/>
    <property type="molecule type" value="Genomic_DNA"/>
</dbReference>